<dbReference type="Proteomes" id="UP000318582">
    <property type="component" value="Unassembled WGS sequence"/>
</dbReference>
<feature type="chain" id="PRO_5021324646" description="TM7S3/TM198-like domain-containing protein" evidence="6">
    <location>
        <begin position="26"/>
        <end position="244"/>
    </location>
</feature>
<name>A0A507E375_9FUNG</name>
<comment type="caution">
    <text evidence="8">The sequence shown here is derived from an EMBL/GenBank/DDBJ whole genome shotgun (WGS) entry which is preliminary data.</text>
</comment>
<keyword evidence="2 5" id="KW-0812">Transmembrane</keyword>
<evidence type="ECO:0000256" key="2">
    <source>
        <dbReference type="ARBA" id="ARBA00022692"/>
    </source>
</evidence>
<evidence type="ECO:0000313" key="9">
    <source>
        <dbReference type="Proteomes" id="UP000318582"/>
    </source>
</evidence>
<accession>A0A507E375</accession>
<dbReference type="Pfam" id="PF13886">
    <property type="entry name" value="TM7S3_TM198"/>
    <property type="match status" value="1"/>
</dbReference>
<dbReference type="AlphaFoldDB" id="A0A507E375"/>
<dbReference type="PANTHER" id="PTHR39469">
    <property type="entry name" value="CHROMOSOME 1, WHOLE GENOME SHOTGUN SEQUENCE"/>
    <property type="match status" value="1"/>
</dbReference>
<evidence type="ECO:0000313" key="8">
    <source>
        <dbReference type="EMBL" id="TPX58519.1"/>
    </source>
</evidence>
<feature type="transmembrane region" description="Helical" evidence="5">
    <location>
        <begin position="130"/>
        <end position="148"/>
    </location>
</feature>
<gene>
    <name evidence="8" type="ORF">PhCBS80983_g03081</name>
</gene>
<evidence type="ECO:0000256" key="6">
    <source>
        <dbReference type="SAM" id="SignalP"/>
    </source>
</evidence>
<sequence>MAARRQSRTLTLLALFICCFGSAAAQNSTDTTDQINGYIEDAQRIITQKAVLGGLCIAVGLFLLIVGQRLWKAALFFTGFFVTALTGYILMVNLEPNTGYEHRGTVLLLGSLACGVVGGGIALCLWKLGLVLLGATAGFLFGMFLLSWKDGGLVDSEKGRIILLAVATGIGIILALVLQKKLLIVGTSMAGAYSVVFGIDCYARTGFTESMQTFLSGPDEVNWTTFEYVFNPRLGATMSMSQEY</sequence>
<feature type="transmembrane region" description="Helical" evidence="5">
    <location>
        <begin position="106"/>
        <end position="125"/>
    </location>
</feature>
<feature type="domain" description="TM7S3/TM198-like" evidence="7">
    <location>
        <begin position="54"/>
        <end position="212"/>
    </location>
</feature>
<organism evidence="8 9">
    <name type="scientific">Powellomyces hirtus</name>
    <dbReference type="NCBI Taxonomy" id="109895"/>
    <lineage>
        <taxon>Eukaryota</taxon>
        <taxon>Fungi</taxon>
        <taxon>Fungi incertae sedis</taxon>
        <taxon>Chytridiomycota</taxon>
        <taxon>Chytridiomycota incertae sedis</taxon>
        <taxon>Chytridiomycetes</taxon>
        <taxon>Spizellomycetales</taxon>
        <taxon>Powellomycetaceae</taxon>
        <taxon>Powellomyces</taxon>
    </lineage>
</organism>
<dbReference type="STRING" id="109895.A0A507E375"/>
<evidence type="ECO:0000256" key="1">
    <source>
        <dbReference type="ARBA" id="ARBA00004141"/>
    </source>
</evidence>
<keyword evidence="6" id="KW-0732">Signal</keyword>
<protein>
    <recommendedName>
        <fullName evidence="7">TM7S3/TM198-like domain-containing protein</fullName>
    </recommendedName>
</protein>
<comment type="subcellular location">
    <subcellularLocation>
        <location evidence="1">Membrane</location>
        <topology evidence="1">Multi-pass membrane protein</topology>
    </subcellularLocation>
</comment>
<evidence type="ECO:0000256" key="4">
    <source>
        <dbReference type="ARBA" id="ARBA00023136"/>
    </source>
</evidence>
<reference evidence="8 9" key="1">
    <citation type="journal article" date="2019" name="Sci. Rep.">
        <title>Comparative genomics of chytrid fungi reveal insights into the obligate biotrophic and pathogenic lifestyle of Synchytrium endobioticum.</title>
        <authorList>
            <person name="van de Vossenberg B.T.L.H."/>
            <person name="Warris S."/>
            <person name="Nguyen H.D.T."/>
            <person name="van Gent-Pelzer M.P.E."/>
            <person name="Joly D.L."/>
            <person name="van de Geest H.C."/>
            <person name="Bonants P.J.M."/>
            <person name="Smith D.S."/>
            <person name="Levesque C.A."/>
            <person name="van der Lee T.A.J."/>
        </authorList>
    </citation>
    <scope>NUCLEOTIDE SEQUENCE [LARGE SCALE GENOMIC DNA]</scope>
    <source>
        <strain evidence="8 9">CBS 809.83</strain>
    </source>
</reference>
<proteinExistence type="predicted"/>
<dbReference type="InterPro" id="IPR025256">
    <property type="entry name" value="TM7S3/TM198-like_dom"/>
</dbReference>
<keyword evidence="9" id="KW-1185">Reference proteome</keyword>
<keyword evidence="4 5" id="KW-0472">Membrane</keyword>
<dbReference type="PANTHER" id="PTHR39469:SF1">
    <property type="entry name" value="DUF4203 DOMAIN-CONTAINING PROTEIN"/>
    <property type="match status" value="1"/>
</dbReference>
<keyword evidence="3 5" id="KW-1133">Transmembrane helix</keyword>
<dbReference type="GO" id="GO:0016020">
    <property type="term" value="C:membrane"/>
    <property type="evidence" value="ECO:0007669"/>
    <property type="project" value="UniProtKB-SubCell"/>
</dbReference>
<feature type="signal peptide" evidence="6">
    <location>
        <begin position="1"/>
        <end position="25"/>
    </location>
</feature>
<evidence type="ECO:0000259" key="7">
    <source>
        <dbReference type="Pfam" id="PF13886"/>
    </source>
</evidence>
<evidence type="ECO:0000256" key="3">
    <source>
        <dbReference type="ARBA" id="ARBA00022989"/>
    </source>
</evidence>
<feature type="transmembrane region" description="Helical" evidence="5">
    <location>
        <begin position="49"/>
        <end position="66"/>
    </location>
</feature>
<dbReference type="EMBL" id="QEAQ01000035">
    <property type="protein sequence ID" value="TPX58519.1"/>
    <property type="molecule type" value="Genomic_DNA"/>
</dbReference>
<evidence type="ECO:0000256" key="5">
    <source>
        <dbReference type="SAM" id="Phobius"/>
    </source>
</evidence>
<feature type="transmembrane region" description="Helical" evidence="5">
    <location>
        <begin position="160"/>
        <end position="178"/>
    </location>
</feature>
<feature type="transmembrane region" description="Helical" evidence="5">
    <location>
        <begin position="73"/>
        <end position="94"/>
    </location>
</feature>